<keyword evidence="6 7" id="KW-0472">Membrane</keyword>
<feature type="domain" description="Na+/H+ antiporter MnhB subunit-related protein" evidence="8">
    <location>
        <begin position="6"/>
        <end position="129"/>
    </location>
</feature>
<feature type="transmembrane region" description="Helical" evidence="7">
    <location>
        <begin position="12"/>
        <end position="29"/>
    </location>
</feature>
<dbReference type="RefSeq" id="WP_185693672.1">
    <property type="nucleotide sequence ID" value="NZ_JACHVA010000116.1"/>
</dbReference>
<sequence length="146" mass="15633">MRSLILHQAGHKLFPWLIVLSVVVLYRGHNLPGGGFIGGLIAATAFLLASLGDSVQDARKLLRMDPTVLMGVGLAVAILSGLPGVFAGDPFMTGEWLPDFKLPILGKIHLGTPLLFDVGVYFTVIGFVLHSAFSLSSLSEFDEEDD</sequence>
<dbReference type="AlphaFoldDB" id="A0A7X1B210"/>
<comment type="subcellular location">
    <subcellularLocation>
        <location evidence="1">Cell membrane</location>
        <topology evidence="1">Multi-pass membrane protein</topology>
    </subcellularLocation>
</comment>
<dbReference type="InterPro" id="IPR050622">
    <property type="entry name" value="CPA3_antiporter_subunitB"/>
</dbReference>
<keyword evidence="4 7" id="KW-0812">Transmembrane</keyword>
<organism evidence="9 10">
    <name type="scientific">Puniceicoccus vermicola</name>
    <dbReference type="NCBI Taxonomy" id="388746"/>
    <lineage>
        <taxon>Bacteria</taxon>
        <taxon>Pseudomonadati</taxon>
        <taxon>Verrucomicrobiota</taxon>
        <taxon>Opitutia</taxon>
        <taxon>Puniceicoccales</taxon>
        <taxon>Puniceicoccaceae</taxon>
        <taxon>Puniceicoccus</taxon>
    </lineage>
</organism>
<dbReference type="PANTHER" id="PTHR33932:SF4">
    <property type="entry name" value="NA(+)_H(+) ANTIPORTER SUBUNIT B"/>
    <property type="match status" value="1"/>
</dbReference>
<gene>
    <name evidence="9" type="ORF">H5P30_14705</name>
</gene>
<evidence type="ECO:0000256" key="2">
    <source>
        <dbReference type="ARBA" id="ARBA00009425"/>
    </source>
</evidence>
<evidence type="ECO:0000256" key="1">
    <source>
        <dbReference type="ARBA" id="ARBA00004651"/>
    </source>
</evidence>
<dbReference type="InterPro" id="IPR007182">
    <property type="entry name" value="MnhB"/>
</dbReference>
<dbReference type="Proteomes" id="UP000525652">
    <property type="component" value="Unassembled WGS sequence"/>
</dbReference>
<evidence type="ECO:0000259" key="8">
    <source>
        <dbReference type="Pfam" id="PF04039"/>
    </source>
</evidence>
<evidence type="ECO:0000313" key="9">
    <source>
        <dbReference type="EMBL" id="MBC2603030.1"/>
    </source>
</evidence>
<feature type="transmembrane region" description="Helical" evidence="7">
    <location>
        <begin position="67"/>
        <end position="88"/>
    </location>
</feature>
<keyword evidence="5 7" id="KW-1133">Transmembrane helix</keyword>
<comment type="similarity">
    <text evidence="2">Belongs to the CPA3 antiporters (TC 2.A.63) subunit B family.</text>
</comment>
<reference evidence="9 10" key="1">
    <citation type="submission" date="2020-07" db="EMBL/GenBank/DDBJ databases">
        <authorList>
            <person name="Feng X."/>
        </authorList>
    </citation>
    <scope>NUCLEOTIDE SEQUENCE [LARGE SCALE GENOMIC DNA]</scope>
    <source>
        <strain evidence="9 10">JCM14086</strain>
    </source>
</reference>
<dbReference type="Pfam" id="PF04039">
    <property type="entry name" value="MnhB"/>
    <property type="match status" value="1"/>
</dbReference>
<proteinExistence type="inferred from homology"/>
<evidence type="ECO:0000256" key="6">
    <source>
        <dbReference type="ARBA" id="ARBA00023136"/>
    </source>
</evidence>
<keyword evidence="10" id="KW-1185">Reference proteome</keyword>
<evidence type="ECO:0000256" key="5">
    <source>
        <dbReference type="ARBA" id="ARBA00022989"/>
    </source>
</evidence>
<accession>A0A7X1B210</accession>
<evidence type="ECO:0000256" key="4">
    <source>
        <dbReference type="ARBA" id="ARBA00022692"/>
    </source>
</evidence>
<feature type="transmembrane region" description="Helical" evidence="7">
    <location>
        <begin position="35"/>
        <end position="55"/>
    </location>
</feature>
<protein>
    <submittedName>
        <fullName evidence="9">Na(+)/H(+) antiporter subunit B</fullName>
    </submittedName>
</protein>
<dbReference type="EMBL" id="JACHVA010000116">
    <property type="protein sequence ID" value="MBC2603030.1"/>
    <property type="molecule type" value="Genomic_DNA"/>
</dbReference>
<evidence type="ECO:0000313" key="10">
    <source>
        <dbReference type="Proteomes" id="UP000525652"/>
    </source>
</evidence>
<evidence type="ECO:0000256" key="3">
    <source>
        <dbReference type="ARBA" id="ARBA00022475"/>
    </source>
</evidence>
<dbReference type="GO" id="GO:0005886">
    <property type="term" value="C:plasma membrane"/>
    <property type="evidence" value="ECO:0007669"/>
    <property type="project" value="UniProtKB-SubCell"/>
</dbReference>
<keyword evidence="3" id="KW-1003">Cell membrane</keyword>
<dbReference type="PANTHER" id="PTHR33932">
    <property type="entry name" value="NA(+)/H(+) ANTIPORTER SUBUNIT B"/>
    <property type="match status" value="1"/>
</dbReference>
<comment type="caution">
    <text evidence="9">The sequence shown here is derived from an EMBL/GenBank/DDBJ whole genome shotgun (WGS) entry which is preliminary data.</text>
</comment>
<evidence type="ECO:0000256" key="7">
    <source>
        <dbReference type="SAM" id="Phobius"/>
    </source>
</evidence>
<feature type="transmembrane region" description="Helical" evidence="7">
    <location>
        <begin position="108"/>
        <end position="129"/>
    </location>
</feature>
<name>A0A7X1B210_9BACT</name>